<sequence length="115" mass="13269">MERIECVERLCGGSFPGTKTAISGCKGSLEKKWKTKGDYEMVRIFELFYFKFSNEEDKRKVLENSPIYIAGNASLLPVDGILRRERIRLKAIPIWANLYNVCGRSYGFGEEFWDS</sequence>
<evidence type="ECO:0000313" key="3">
    <source>
        <dbReference type="Proteomes" id="UP000631114"/>
    </source>
</evidence>
<feature type="domain" description="DUF4283" evidence="1">
    <location>
        <begin position="13"/>
        <end position="71"/>
    </location>
</feature>
<reference evidence="2 3" key="1">
    <citation type="submission" date="2020-10" db="EMBL/GenBank/DDBJ databases">
        <title>The Coptis chinensis genome and diversification of protoberbering-type alkaloids.</title>
        <authorList>
            <person name="Wang B."/>
            <person name="Shu S."/>
            <person name="Song C."/>
            <person name="Liu Y."/>
        </authorList>
    </citation>
    <scope>NUCLEOTIDE SEQUENCE [LARGE SCALE GENOMIC DNA]</scope>
    <source>
        <strain evidence="2">HL-2020</strain>
        <tissue evidence="2">Leaf</tissue>
    </source>
</reference>
<organism evidence="2 3">
    <name type="scientific">Coptis chinensis</name>
    <dbReference type="NCBI Taxonomy" id="261450"/>
    <lineage>
        <taxon>Eukaryota</taxon>
        <taxon>Viridiplantae</taxon>
        <taxon>Streptophyta</taxon>
        <taxon>Embryophyta</taxon>
        <taxon>Tracheophyta</taxon>
        <taxon>Spermatophyta</taxon>
        <taxon>Magnoliopsida</taxon>
        <taxon>Ranunculales</taxon>
        <taxon>Ranunculaceae</taxon>
        <taxon>Coptidoideae</taxon>
        <taxon>Coptis</taxon>
    </lineage>
</organism>
<dbReference type="InterPro" id="IPR025558">
    <property type="entry name" value="DUF4283"/>
</dbReference>
<proteinExistence type="predicted"/>
<dbReference type="Proteomes" id="UP000631114">
    <property type="component" value="Unassembled WGS sequence"/>
</dbReference>
<name>A0A835M1I5_9MAGN</name>
<dbReference type="Pfam" id="PF14111">
    <property type="entry name" value="DUF4283"/>
    <property type="match status" value="1"/>
</dbReference>
<accession>A0A835M1I5</accession>
<dbReference type="EMBL" id="JADFTS010000003">
    <property type="protein sequence ID" value="KAF9616208.1"/>
    <property type="molecule type" value="Genomic_DNA"/>
</dbReference>
<comment type="caution">
    <text evidence="2">The sequence shown here is derived from an EMBL/GenBank/DDBJ whole genome shotgun (WGS) entry which is preliminary data.</text>
</comment>
<dbReference type="AlphaFoldDB" id="A0A835M1I5"/>
<evidence type="ECO:0000259" key="1">
    <source>
        <dbReference type="Pfam" id="PF14111"/>
    </source>
</evidence>
<gene>
    <name evidence="2" type="ORF">IFM89_028984</name>
</gene>
<protein>
    <recommendedName>
        <fullName evidence="1">DUF4283 domain-containing protein</fullName>
    </recommendedName>
</protein>
<evidence type="ECO:0000313" key="2">
    <source>
        <dbReference type="EMBL" id="KAF9616208.1"/>
    </source>
</evidence>
<keyword evidence="3" id="KW-1185">Reference proteome</keyword>